<sequence length="70" mass="7859">MAGGNLFGRALSYVVNEFIVEGLANSPTFQRFAVKTNRTLKSLSSKAKEVREELSEQLKDARGQNDHFKQ</sequence>
<evidence type="ECO:0000256" key="1">
    <source>
        <dbReference type="SAM" id="Coils"/>
    </source>
</evidence>
<evidence type="ECO:0000313" key="2">
    <source>
        <dbReference type="EMBL" id="RLM75171.1"/>
    </source>
</evidence>
<accession>A0A3L6QAB9</accession>
<evidence type="ECO:0000313" key="3">
    <source>
        <dbReference type="Proteomes" id="UP000275267"/>
    </source>
</evidence>
<organism evidence="2 3">
    <name type="scientific">Panicum miliaceum</name>
    <name type="common">Proso millet</name>
    <name type="synonym">Broomcorn millet</name>
    <dbReference type="NCBI Taxonomy" id="4540"/>
    <lineage>
        <taxon>Eukaryota</taxon>
        <taxon>Viridiplantae</taxon>
        <taxon>Streptophyta</taxon>
        <taxon>Embryophyta</taxon>
        <taxon>Tracheophyta</taxon>
        <taxon>Spermatophyta</taxon>
        <taxon>Magnoliopsida</taxon>
        <taxon>Liliopsida</taxon>
        <taxon>Poales</taxon>
        <taxon>Poaceae</taxon>
        <taxon>PACMAD clade</taxon>
        <taxon>Panicoideae</taxon>
        <taxon>Panicodae</taxon>
        <taxon>Paniceae</taxon>
        <taxon>Panicinae</taxon>
        <taxon>Panicum</taxon>
        <taxon>Panicum sect. Panicum</taxon>
    </lineage>
</organism>
<dbReference type="AlphaFoldDB" id="A0A3L6QAB9"/>
<name>A0A3L6QAB9_PANMI</name>
<keyword evidence="3" id="KW-1185">Reference proteome</keyword>
<dbReference type="STRING" id="4540.A0A3L6QAB9"/>
<dbReference type="PANTHER" id="PTHR34966">
    <property type="entry name" value="OSJNBA0043L24.15 PROTEIN"/>
    <property type="match status" value="1"/>
</dbReference>
<keyword evidence="1" id="KW-0175">Coiled coil</keyword>
<reference evidence="3" key="1">
    <citation type="journal article" date="2019" name="Nat. Commun.">
        <title>The genome of broomcorn millet.</title>
        <authorList>
            <person name="Zou C."/>
            <person name="Miki D."/>
            <person name="Li D."/>
            <person name="Tang Q."/>
            <person name="Xiao L."/>
            <person name="Rajput S."/>
            <person name="Deng P."/>
            <person name="Jia W."/>
            <person name="Huang R."/>
            <person name="Zhang M."/>
            <person name="Sun Y."/>
            <person name="Hu J."/>
            <person name="Fu X."/>
            <person name="Schnable P.S."/>
            <person name="Li F."/>
            <person name="Zhang H."/>
            <person name="Feng B."/>
            <person name="Zhu X."/>
            <person name="Liu R."/>
            <person name="Schnable J.C."/>
            <person name="Zhu J.-K."/>
            <person name="Zhang H."/>
        </authorList>
    </citation>
    <scope>NUCLEOTIDE SEQUENCE [LARGE SCALE GENOMIC DNA]</scope>
</reference>
<comment type="caution">
    <text evidence="2">The sequence shown here is derived from an EMBL/GenBank/DDBJ whole genome shotgun (WGS) entry which is preliminary data.</text>
</comment>
<dbReference type="PANTHER" id="PTHR34966:SF1">
    <property type="entry name" value="OS04G0508100 PROTEIN"/>
    <property type="match status" value="1"/>
</dbReference>
<dbReference type="OrthoDB" id="2101583at2759"/>
<feature type="coiled-coil region" evidence="1">
    <location>
        <begin position="33"/>
        <end position="64"/>
    </location>
</feature>
<protein>
    <submittedName>
        <fullName evidence="2">Uncharacterized protein</fullName>
    </submittedName>
</protein>
<gene>
    <name evidence="2" type="ORF">C2845_PM15G13830</name>
</gene>
<dbReference type="Proteomes" id="UP000275267">
    <property type="component" value="Unassembled WGS sequence"/>
</dbReference>
<proteinExistence type="predicted"/>
<dbReference type="EMBL" id="PQIB02000013">
    <property type="protein sequence ID" value="RLM75171.1"/>
    <property type="molecule type" value="Genomic_DNA"/>
</dbReference>